<comment type="caution">
    <text evidence="2">The sequence shown here is derived from an EMBL/GenBank/DDBJ whole genome shotgun (WGS) entry which is preliminary data.</text>
</comment>
<gene>
    <name evidence="2" type="ORF">JOF36_007185</name>
</gene>
<name>A0ABS4W5B7_9PSEU</name>
<dbReference type="RefSeq" id="WP_210036591.1">
    <property type="nucleotide sequence ID" value="NZ_JAGINU010000002.1"/>
</dbReference>
<organism evidence="2 3">
    <name type="scientific">Pseudonocardia parietis</name>
    <dbReference type="NCBI Taxonomy" id="570936"/>
    <lineage>
        <taxon>Bacteria</taxon>
        <taxon>Bacillati</taxon>
        <taxon>Actinomycetota</taxon>
        <taxon>Actinomycetes</taxon>
        <taxon>Pseudonocardiales</taxon>
        <taxon>Pseudonocardiaceae</taxon>
        <taxon>Pseudonocardia</taxon>
    </lineage>
</organism>
<feature type="compositionally biased region" description="Low complexity" evidence="1">
    <location>
        <begin position="19"/>
        <end position="44"/>
    </location>
</feature>
<dbReference type="Proteomes" id="UP001519295">
    <property type="component" value="Unassembled WGS sequence"/>
</dbReference>
<accession>A0ABS4W5B7</accession>
<evidence type="ECO:0000256" key="1">
    <source>
        <dbReference type="SAM" id="MobiDB-lite"/>
    </source>
</evidence>
<proteinExistence type="predicted"/>
<evidence type="ECO:0000313" key="2">
    <source>
        <dbReference type="EMBL" id="MBP2371412.1"/>
    </source>
</evidence>
<reference evidence="2 3" key="1">
    <citation type="submission" date="2021-03" db="EMBL/GenBank/DDBJ databases">
        <title>Sequencing the genomes of 1000 actinobacteria strains.</title>
        <authorList>
            <person name="Klenk H.-P."/>
        </authorList>
    </citation>
    <scope>NUCLEOTIDE SEQUENCE [LARGE SCALE GENOMIC DNA]</scope>
    <source>
        <strain evidence="2 3">DSM 45256</strain>
    </source>
</reference>
<feature type="region of interest" description="Disordered" evidence="1">
    <location>
        <begin position="18"/>
        <end position="44"/>
    </location>
</feature>
<sequence length="99" mass="10366">MLGYGRLGRESVLHARIYTPEPAADTAPTTATTGTTGTTGTLPGAEPVALLAQFGDHRGRSIAHFIAQAAATAQARFFPAGELMRVALLFPHPAPWPAE</sequence>
<protein>
    <submittedName>
        <fullName evidence="2">Uncharacterized protein</fullName>
    </submittedName>
</protein>
<evidence type="ECO:0000313" key="3">
    <source>
        <dbReference type="Proteomes" id="UP001519295"/>
    </source>
</evidence>
<keyword evidence="3" id="KW-1185">Reference proteome</keyword>
<dbReference type="EMBL" id="JAGINU010000002">
    <property type="protein sequence ID" value="MBP2371412.1"/>
    <property type="molecule type" value="Genomic_DNA"/>
</dbReference>